<organism evidence="2 3">
    <name type="scientific">Operophtera brumata</name>
    <name type="common">Winter moth</name>
    <name type="synonym">Phalaena brumata</name>
    <dbReference type="NCBI Taxonomy" id="104452"/>
    <lineage>
        <taxon>Eukaryota</taxon>
        <taxon>Metazoa</taxon>
        <taxon>Ecdysozoa</taxon>
        <taxon>Arthropoda</taxon>
        <taxon>Hexapoda</taxon>
        <taxon>Insecta</taxon>
        <taxon>Pterygota</taxon>
        <taxon>Neoptera</taxon>
        <taxon>Endopterygota</taxon>
        <taxon>Lepidoptera</taxon>
        <taxon>Glossata</taxon>
        <taxon>Ditrysia</taxon>
        <taxon>Geometroidea</taxon>
        <taxon>Geometridae</taxon>
        <taxon>Larentiinae</taxon>
        <taxon>Operophtera</taxon>
    </lineage>
</organism>
<sequence>MKVRRAHFVFLYALAATAHALVDDVIDVLKLSKDIGEEVLSSWDILAKPFNVSSGVALPIVRRREREVLARLEVVTRAIKRVELNVKKAGAVAMFLAKNSGRGTRVELRLHELSDLLGRVASADRVMREYVGIQEELEQSTLENFAEWCVSHEPAALPGLMERVHALIIPPHKQLLGRGLLQMLLEDLQVSALFALFALGLAKDLNPVDNLRENFYNLENGLWKNVTDPAWRDNGLGGDVELTKAFVGINDQIVSLPSVTRPTFTSWLWIRVTEKLQVIDGLYENFMEFVTRQATPGGVPAPVREWLDLAEAILMDPKSSVTLAVRQFHELMEHGDLFRTALQLIYDMYNTIALTEIKGYAMMQFSWMLLRIYGKGNYTQEASLTRQRYSERTGQAAAAARAALSLASRDLYRCDPSVHEEGVTYDQVTRLLQGYIENEVDMNPEGTCRENCEFYSLAKRHGCYKDQCVQQKRCDGRIINCKYVDSDMWVCPASASSGRRYDWIEFENGRTMGKVGSCRRGTTKVDSWWRWLFWHCSFCMCLCDDTANSDRYFSLWDATSDVDSWWRFLSHCTYCICLCEEDGSKSERFFSMRQAEADIEKGKVVTGVRLVKFGKVFHLQIHQGELRERGSVAPGEWLPLQKFDPSDMGVVDGVDYHTLTYERKAIDLDELESPSGHVMTGVRFRMIGAHLHFEIRSTPFNYTTGRLSPEKSQWVSNDNTEGALESPRKRLELFMPDIPTRGHTPFPVDSNHDQYIEFTHTDFDADAAQSTVPFVDIQPVVPSKGGALLSGAGIIHRGSRGSGGFIAVKLLTYDFSKHVKAEPLPADITEPDATEFTPMIN</sequence>
<dbReference type="STRING" id="104452.A0A0L7KTD6"/>
<evidence type="ECO:0000313" key="2">
    <source>
        <dbReference type="EMBL" id="KOB66538.1"/>
    </source>
</evidence>
<accession>A0A0L7KTD6</accession>
<name>A0A0L7KTD6_OPEBR</name>
<dbReference type="Pfam" id="PF16061">
    <property type="entry name" value="DUF4803"/>
    <property type="match status" value="1"/>
</dbReference>
<keyword evidence="1" id="KW-0732">Signal</keyword>
<comment type="caution">
    <text evidence="2">The sequence shown here is derived from an EMBL/GenBank/DDBJ whole genome shotgun (WGS) entry which is preliminary data.</text>
</comment>
<dbReference type="InterPro" id="IPR032062">
    <property type="entry name" value="DUF4803"/>
</dbReference>
<evidence type="ECO:0000313" key="3">
    <source>
        <dbReference type="Proteomes" id="UP000037510"/>
    </source>
</evidence>
<proteinExistence type="predicted"/>
<dbReference type="EMBL" id="JTDY01005861">
    <property type="protein sequence ID" value="KOB66538.1"/>
    <property type="molecule type" value="Genomic_DNA"/>
</dbReference>
<evidence type="ECO:0000256" key="1">
    <source>
        <dbReference type="SAM" id="SignalP"/>
    </source>
</evidence>
<reference evidence="2 3" key="1">
    <citation type="journal article" date="2015" name="Genome Biol. Evol.">
        <title>The genome of winter moth (Operophtera brumata) provides a genomic perspective on sexual dimorphism and phenology.</title>
        <authorList>
            <person name="Derks M.F."/>
            <person name="Smit S."/>
            <person name="Salis L."/>
            <person name="Schijlen E."/>
            <person name="Bossers A."/>
            <person name="Mateman C."/>
            <person name="Pijl A.S."/>
            <person name="de Ridder D."/>
            <person name="Groenen M.A."/>
            <person name="Visser M.E."/>
            <person name="Megens H.J."/>
        </authorList>
    </citation>
    <scope>NUCLEOTIDE SEQUENCE [LARGE SCALE GENOMIC DNA]</scope>
    <source>
        <strain evidence="2">WM2013NL</strain>
        <tissue evidence="2">Head and thorax</tissue>
    </source>
</reference>
<gene>
    <name evidence="2" type="ORF">OBRU01_21101</name>
</gene>
<dbReference type="PANTHER" id="PTHR47890:SF1">
    <property type="entry name" value="LD24308P"/>
    <property type="match status" value="1"/>
</dbReference>
<protein>
    <submittedName>
        <fullName evidence="2">Uncharacterized protein</fullName>
    </submittedName>
</protein>
<feature type="chain" id="PRO_5005572869" evidence="1">
    <location>
        <begin position="21"/>
        <end position="841"/>
    </location>
</feature>
<dbReference type="PANTHER" id="PTHR47890">
    <property type="entry name" value="LD24308P"/>
    <property type="match status" value="1"/>
</dbReference>
<keyword evidence="3" id="KW-1185">Reference proteome</keyword>
<feature type="signal peptide" evidence="1">
    <location>
        <begin position="1"/>
        <end position="20"/>
    </location>
</feature>
<dbReference type="AlphaFoldDB" id="A0A0L7KTD6"/>
<dbReference type="Proteomes" id="UP000037510">
    <property type="component" value="Unassembled WGS sequence"/>
</dbReference>